<gene>
    <name evidence="1" type="ORF">FSCOSCO3_A011895</name>
</gene>
<evidence type="ECO:0000313" key="1">
    <source>
        <dbReference type="EMBL" id="CAK6984914.1"/>
    </source>
</evidence>
<proteinExistence type="predicted"/>
<organism evidence="1 2">
    <name type="scientific">Scomber scombrus</name>
    <name type="common">Atlantic mackerel</name>
    <name type="synonym">Scomber vernalis</name>
    <dbReference type="NCBI Taxonomy" id="13677"/>
    <lineage>
        <taxon>Eukaryota</taxon>
        <taxon>Metazoa</taxon>
        <taxon>Chordata</taxon>
        <taxon>Craniata</taxon>
        <taxon>Vertebrata</taxon>
        <taxon>Euteleostomi</taxon>
        <taxon>Actinopterygii</taxon>
        <taxon>Neopterygii</taxon>
        <taxon>Teleostei</taxon>
        <taxon>Neoteleostei</taxon>
        <taxon>Acanthomorphata</taxon>
        <taxon>Pelagiaria</taxon>
        <taxon>Scombriformes</taxon>
        <taxon>Scombridae</taxon>
        <taxon>Scomber</taxon>
    </lineage>
</organism>
<dbReference type="AlphaFoldDB" id="A0AAV1QN23"/>
<reference evidence="1 2" key="1">
    <citation type="submission" date="2024-01" db="EMBL/GenBank/DDBJ databases">
        <authorList>
            <person name="Alioto T."/>
            <person name="Alioto T."/>
            <person name="Gomez Garrido J."/>
        </authorList>
    </citation>
    <scope>NUCLEOTIDE SEQUENCE [LARGE SCALE GENOMIC DNA]</scope>
</reference>
<name>A0AAV1QN23_SCOSC</name>
<comment type="caution">
    <text evidence="1">The sequence shown here is derived from an EMBL/GenBank/DDBJ whole genome shotgun (WGS) entry which is preliminary data.</text>
</comment>
<sequence>MLTDGAVDTKTMQKDPVTAVKKDASSTLIEAATSVTTASTAAAAKEQPTYTTTVTHLTVGDMAEKHLLKNRINCLSRKTCFSPRFFSLSKKQLLITNLPKYHDGSYTEADLTQALLPFGFRYDESTIHVFPQACM</sequence>
<feature type="non-terminal residue" evidence="1">
    <location>
        <position position="135"/>
    </location>
</feature>
<dbReference type="EMBL" id="CAWUFR010002565">
    <property type="protein sequence ID" value="CAK6984914.1"/>
    <property type="molecule type" value="Genomic_DNA"/>
</dbReference>
<dbReference type="Proteomes" id="UP001314229">
    <property type="component" value="Unassembled WGS sequence"/>
</dbReference>
<evidence type="ECO:0000313" key="2">
    <source>
        <dbReference type="Proteomes" id="UP001314229"/>
    </source>
</evidence>
<protein>
    <submittedName>
        <fullName evidence="1">Uncharacterized protein LOC128383541</fullName>
    </submittedName>
</protein>
<keyword evidence="2" id="KW-1185">Reference proteome</keyword>
<accession>A0AAV1QN23</accession>